<dbReference type="Pfam" id="PF00563">
    <property type="entry name" value="EAL"/>
    <property type="match status" value="1"/>
</dbReference>
<dbReference type="Gene3D" id="3.30.70.270">
    <property type="match status" value="1"/>
</dbReference>
<dbReference type="CDD" id="cd01948">
    <property type="entry name" value="EAL"/>
    <property type="match status" value="1"/>
</dbReference>
<comment type="caution">
    <text evidence="5">The sequence shown here is derived from an EMBL/GenBank/DDBJ whole genome shotgun (WGS) entry which is preliminary data.</text>
</comment>
<dbReference type="PROSITE" id="PS50887">
    <property type="entry name" value="GGDEF"/>
    <property type="match status" value="1"/>
</dbReference>
<dbReference type="InterPro" id="IPR001633">
    <property type="entry name" value="EAL_dom"/>
</dbReference>
<accession>A0A2T2WJD0</accession>
<dbReference type="InterPro" id="IPR012292">
    <property type="entry name" value="Globin/Proto"/>
</dbReference>
<dbReference type="InterPro" id="IPR043128">
    <property type="entry name" value="Rev_trsase/Diguanyl_cyclase"/>
</dbReference>
<dbReference type="SMART" id="SM00267">
    <property type="entry name" value="GGDEF"/>
    <property type="match status" value="1"/>
</dbReference>
<reference evidence="5 6" key="1">
    <citation type="journal article" date="2014" name="BMC Genomics">
        <title>Comparison of environmental and isolate Sulfobacillus genomes reveals diverse carbon, sulfur, nitrogen, and hydrogen metabolisms.</title>
        <authorList>
            <person name="Justice N.B."/>
            <person name="Norman A."/>
            <person name="Brown C.T."/>
            <person name="Singh A."/>
            <person name="Thomas B.C."/>
            <person name="Banfield J.F."/>
        </authorList>
    </citation>
    <scope>NUCLEOTIDE SEQUENCE [LARGE SCALE GENOMIC DNA]</scope>
    <source>
        <strain evidence="5">AMDSBA3</strain>
    </source>
</reference>
<dbReference type="PANTHER" id="PTHR33121:SF70">
    <property type="entry name" value="SIGNALING PROTEIN YKOW"/>
    <property type="match status" value="1"/>
</dbReference>
<dbReference type="CDD" id="cd01949">
    <property type="entry name" value="GGDEF"/>
    <property type="match status" value="1"/>
</dbReference>
<dbReference type="SMART" id="SM00052">
    <property type="entry name" value="EAL"/>
    <property type="match status" value="1"/>
</dbReference>
<dbReference type="InterPro" id="IPR050706">
    <property type="entry name" value="Cyclic-di-GMP_PDE-like"/>
</dbReference>
<gene>
    <name evidence="5" type="ORF">C7B45_06960</name>
</gene>
<dbReference type="Pfam" id="PF00990">
    <property type="entry name" value="GGDEF"/>
    <property type="match status" value="1"/>
</dbReference>
<dbReference type="InterPro" id="IPR000160">
    <property type="entry name" value="GGDEF_dom"/>
</dbReference>
<dbReference type="EMBL" id="PXYV01000018">
    <property type="protein sequence ID" value="PSR22349.1"/>
    <property type="molecule type" value="Genomic_DNA"/>
</dbReference>
<organism evidence="5 6">
    <name type="scientific">Sulfobacillus acidophilus</name>
    <dbReference type="NCBI Taxonomy" id="53633"/>
    <lineage>
        <taxon>Bacteria</taxon>
        <taxon>Bacillati</taxon>
        <taxon>Bacillota</taxon>
        <taxon>Clostridia</taxon>
        <taxon>Eubacteriales</taxon>
        <taxon>Clostridiales Family XVII. Incertae Sedis</taxon>
        <taxon>Sulfobacillus</taxon>
    </lineage>
</organism>
<feature type="domain" description="GGDEF" evidence="4">
    <location>
        <begin position="423"/>
        <end position="546"/>
    </location>
</feature>
<dbReference type="InterPro" id="IPR039379">
    <property type="entry name" value="Protoglobin_sensor_dom"/>
</dbReference>
<dbReference type="CDD" id="cd01068">
    <property type="entry name" value="globin_sensor"/>
    <property type="match status" value="1"/>
</dbReference>
<evidence type="ECO:0000259" key="4">
    <source>
        <dbReference type="PROSITE" id="PS50887"/>
    </source>
</evidence>
<dbReference type="GO" id="GO:0020037">
    <property type="term" value="F:heme binding"/>
    <property type="evidence" value="ECO:0007669"/>
    <property type="project" value="InterPro"/>
</dbReference>
<evidence type="ECO:0000313" key="6">
    <source>
        <dbReference type="Proteomes" id="UP000241848"/>
    </source>
</evidence>
<feature type="domain" description="EAL" evidence="3">
    <location>
        <begin position="1"/>
        <end position="240"/>
    </location>
</feature>
<sequence>MAGLNLNDQAEGERMPKDEAVLTTVFQPIINLIDGKVAGYEALGRLQGREADGFGPVFEWARKTRRTTRTFRHLQALAFDRGASRPEGTLLFINGRLSDLPILQRRHESWSEIVLEVPESDRRLDRWATELRELRKLGLQVAIDDWGVGTADPLRLIQLQPQWVKIDVALVRQIDHPDVERLVDLLVRWVNPGTQILAEGIETERQLDALRHLGVRYGQGYVLARPSSDWVRQVSVPKAAQRLSALRRVPMALTHATGLTDDTLALIQESQATLLSLFRQALREFIEWLYDTPMVTHFVGLDRDHHEEVLLAHFTQLVRGHLDQTDTDRAGRIARMHQQYSIDLSYYVTGYRLIQAAMARELRRRRLGTVAEAVRQLFDWDMSVVLQAYQQLLDRDSLTGTLTRQAFWDRVQQDAMVAAGTNRRAVLALVDISGLRYINDHYGRVEGDRVLAQVGSLLQDFPASGYVVGRIGGDVFGLWAPHHPLAVIHRDLESLAQALRQYYSVLTFSRGLAVLGTDAVSVDGLYTCADQRLYQERLHRTSLVHQP</sequence>
<dbReference type="SUPFAM" id="SSF46458">
    <property type="entry name" value="Globin-like"/>
    <property type="match status" value="1"/>
</dbReference>
<dbReference type="AlphaFoldDB" id="A0A2T2WJD0"/>
<dbReference type="PROSITE" id="PS50883">
    <property type="entry name" value="EAL"/>
    <property type="match status" value="1"/>
</dbReference>
<name>A0A2T2WJD0_9FIRM</name>
<dbReference type="Pfam" id="PF11563">
    <property type="entry name" value="Protoglobin"/>
    <property type="match status" value="1"/>
</dbReference>
<dbReference type="Proteomes" id="UP000241848">
    <property type="component" value="Unassembled WGS sequence"/>
</dbReference>
<proteinExistence type="predicted"/>
<evidence type="ECO:0000256" key="1">
    <source>
        <dbReference type="ARBA" id="ARBA00015125"/>
    </source>
</evidence>
<protein>
    <recommendedName>
        <fullName evidence="1">Diguanylate cyclase DosC</fullName>
    </recommendedName>
    <alternativeName>
        <fullName evidence="2">Direct oxygen-sensing cyclase</fullName>
    </alternativeName>
</protein>
<dbReference type="GO" id="GO:0019825">
    <property type="term" value="F:oxygen binding"/>
    <property type="evidence" value="ECO:0007669"/>
    <property type="project" value="InterPro"/>
</dbReference>
<dbReference type="SUPFAM" id="SSF55073">
    <property type="entry name" value="Nucleotide cyclase"/>
    <property type="match status" value="1"/>
</dbReference>
<dbReference type="Gene3D" id="1.10.490.10">
    <property type="entry name" value="Globins"/>
    <property type="match status" value="1"/>
</dbReference>
<evidence type="ECO:0000256" key="2">
    <source>
        <dbReference type="ARBA" id="ARBA00029839"/>
    </source>
</evidence>
<dbReference type="SUPFAM" id="SSF141868">
    <property type="entry name" value="EAL domain-like"/>
    <property type="match status" value="1"/>
</dbReference>
<evidence type="ECO:0000259" key="3">
    <source>
        <dbReference type="PROSITE" id="PS50883"/>
    </source>
</evidence>
<dbReference type="PANTHER" id="PTHR33121">
    <property type="entry name" value="CYCLIC DI-GMP PHOSPHODIESTERASE PDEF"/>
    <property type="match status" value="1"/>
</dbReference>
<dbReference type="Gene3D" id="3.20.20.450">
    <property type="entry name" value="EAL domain"/>
    <property type="match status" value="1"/>
</dbReference>
<dbReference type="InterPro" id="IPR029787">
    <property type="entry name" value="Nucleotide_cyclase"/>
</dbReference>
<dbReference type="InterPro" id="IPR044398">
    <property type="entry name" value="Globin-sensor_dom"/>
</dbReference>
<evidence type="ECO:0000313" key="5">
    <source>
        <dbReference type="EMBL" id="PSR22349.1"/>
    </source>
</evidence>
<dbReference type="GO" id="GO:0071111">
    <property type="term" value="F:cyclic-guanylate-specific phosphodiesterase activity"/>
    <property type="evidence" value="ECO:0007669"/>
    <property type="project" value="InterPro"/>
</dbReference>
<dbReference type="InterPro" id="IPR009050">
    <property type="entry name" value="Globin-like_sf"/>
</dbReference>
<dbReference type="NCBIfam" id="TIGR00254">
    <property type="entry name" value="GGDEF"/>
    <property type="match status" value="1"/>
</dbReference>
<dbReference type="InterPro" id="IPR035919">
    <property type="entry name" value="EAL_sf"/>
</dbReference>